<dbReference type="OrthoDB" id="6372431at2759"/>
<gene>
    <name evidence="6" type="primary">ENTPD1</name>
    <name evidence="6" type="ORF">SNAT2548_LOCUS12439</name>
</gene>
<protein>
    <submittedName>
        <fullName evidence="6">ENTPD1 protein</fullName>
    </submittedName>
</protein>
<feature type="active site" description="Proton acceptor" evidence="3">
    <location>
        <position position="160"/>
    </location>
</feature>
<dbReference type="GO" id="GO:0005524">
    <property type="term" value="F:ATP binding"/>
    <property type="evidence" value="ECO:0007669"/>
    <property type="project" value="UniProtKB-KW"/>
</dbReference>
<dbReference type="EMBL" id="CAJNDS010001191">
    <property type="protein sequence ID" value="CAE7251260.1"/>
    <property type="molecule type" value="Genomic_DNA"/>
</dbReference>
<accession>A0A812LXB4</accession>
<sequence>MMQMSLSAQALPLLLSGLAVTLAGAGAGEPYVGLLIDAGSSGSRLHIFEWEPASCAPQGPPPLIIPRKIDSENVTPGIASTDPETLRAVLEPLLEFAKAKLAAREADWHRFPIHLMATAGIRRKRPEHRDSILDALQQVLEAWPFRFRQDFLHILSGEEEGAYAWLAINAQREKLDSPVQDSLGVLDLGGASMQVTFVPSNGSQVLQHSFPIVLRGSKVNLYSASHLQFGVQEAQRLLQQQVIAHSLIRETVHELRHPCFFRGLNFTEVLIMGEEQAAGDPPLQAHWWGAGDYDRCADRIKDLFDKRTTCFTPPCTFGGRYQPRLGNRPFLAFSTFTWVIEALALPSNETTLLDVENAAKYLCKMEWSTLQVRWSHPSEGFLRSLCFSATYIVVLLNHGLGFDMQATQIEFHSARLEPVSWALGAMLWEVNHRFDAEQPACTPPSDGTCPAASPKMLWPLR</sequence>
<feature type="signal peptide" evidence="5">
    <location>
        <begin position="1"/>
        <end position="27"/>
    </location>
</feature>
<dbReference type="GO" id="GO:0016020">
    <property type="term" value="C:membrane"/>
    <property type="evidence" value="ECO:0007669"/>
    <property type="project" value="TreeGrafter"/>
</dbReference>
<evidence type="ECO:0000256" key="2">
    <source>
        <dbReference type="ARBA" id="ARBA00022801"/>
    </source>
</evidence>
<keyword evidence="7" id="KW-1185">Reference proteome</keyword>
<feature type="chain" id="PRO_5032718217" evidence="5">
    <location>
        <begin position="28"/>
        <end position="461"/>
    </location>
</feature>
<comment type="similarity">
    <text evidence="1">Belongs to the GDA1/CD39 NTPase family.</text>
</comment>
<evidence type="ECO:0000256" key="4">
    <source>
        <dbReference type="PIRSR" id="PIRSR600407-2"/>
    </source>
</evidence>
<evidence type="ECO:0000313" key="7">
    <source>
        <dbReference type="Proteomes" id="UP000604046"/>
    </source>
</evidence>
<comment type="caution">
    <text evidence="6">The sequence shown here is derived from an EMBL/GenBank/DDBJ whole genome shotgun (WGS) entry which is preliminary data.</text>
</comment>
<feature type="binding site" evidence="4">
    <location>
        <begin position="190"/>
        <end position="194"/>
    </location>
    <ligand>
        <name>ATP</name>
        <dbReference type="ChEBI" id="CHEBI:30616"/>
    </ligand>
</feature>
<dbReference type="InterPro" id="IPR000407">
    <property type="entry name" value="GDA1_CD39_NTPase"/>
</dbReference>
<keyword evidence="2" id="KW-0378">Hydrolase</keyword>
<dbReference type="Proteomes" id="UP000604046">
    <property type="component" value="Unassembled WGS sequence"/>
</dbReference>
<dbReference type="PANTHER" id="PTHR11782">
    <property type="entry name" value="ADENOSINE/GUANOSINE DIPHOSPHATASE"/>
    <property type="match status" value="1"/>
</dbReference>
<keyword evidence="4" id="KW-0547">Nucleotide-binding</keyword>
<proteinExistence type="inferred from homology"/>
<evidence type="ECO:0000313" key="6">
    <source>
        <dbReference type="EMBL" id="CAE7251260.1"/>
    </source>
</evidence>
<organism evidence="6 7">
    <name type="scientific">Symbiodinium natans</name>
    <dbReference type="NCBI Taxonomy" id="878477"/>
    <lineage>
        <taxon>Eukaryota</taxon>
        <taxon>Sar</taxon>
        <taxon>Alveolata</taxon>
        <taxon>Dinophyceae</taxon>
        <taxon>Suessiales</taxon>
        <taxon>Symbiodiniaceae</taxon>
        <taxon>Symbiodinium</taxon>
    </lineage>
</organism>
<keyword evidence="4" id="KW-0067">ATP-binding</keyword>
<dbReference type="AlphaFoldDB" id="A0A812LXB4"/>
<evidence type="ECO:0000256" key="5">
    <source>
        <dbReference type="SAM" id="SignalP"/>
    </source>
</evidence>
<dbReference type="Gene3D" id="3.30.420.150">
    <property type="entry name" value="Exopolyphosphatase. Domain 2"/>
    <property type="match status" value="1"/>
</dbReference>
<dbReference type="Gene3D" id="3.30.420.40">
    <property type="match status" value="1"/>
</dbReference>
<evidence type="ECO:0000256" key="1">
    <source>
        <dbReference type="ARBA" id="ARBA00009283"/>
    </source>
</evidence>
<reference evidence="6" key="1">
    <citation type="submission" date="2021-02" db="EMBL/GenBank/DDBJ databases">
        <authorList>
            <person name="Dougan E. K."/>
            <person name="Rhodes N."/>
            <person name="Thang M."/>
            <person name="Chan C."/>
        </authorList>
    </citation>
    <scope>NUCLEOTIDE SEQUENCE</scope>
</reference>
<dbReference type="GO" id="GO:0017110">
    <property type="term" value="F:nucleoside diphosphate phosphatase activity"/>
    <property type="evidence" value="ECO:0007669"/>
    <property type="project" value="TreeGrafter"/>
</dbReference>
<name>A0A812LXB4_9DINO</name>
<evidence type="ECO:0000256" key="3">
    <source>
        <dbReference type="PIRSR" id="PIRSR600407-1"/>
    </source>
</evidence>
<dbReference type="GO" id="GO:0009134">
    <property type="term" value="P:nucleoside diphosphate catabolic process"/>
    <property type="evidence" value="ECO:0007669"/>
    <property type="project" value="TreeGrafter"/>
</dbReference>
<dbReference type="Pfam" id="PF01150">
    <property type="entry name" value="GDA1_CD39"/>
    <property type="match status" value="1"/>
</dbReference>
<dbReference type="PANTHER" id="PTHR11782:SF83">
    <property type="entry name" value="GUANOSINE-DIPHOSPHATASE"/>
    <property type="match status" value="1"/>
</dbReference>
<keyword evidence="5" id="KW-0732">Signal</keyword>
<dbReference type="CDD" id="cd24003">
    <property type="entry name" value="ASKHA_NBD_GDA1_CD39_NTPase"/>
    <property type="match status" value="1"/>
</dbReference>